<keyword evidence="1" id="KW-0472">Membrane</keyword>
<dbReference type="RefSeq" id="WP_160839964.1">
    <property type="nucleotide sequence ID" value="NZ_WMET01000012.1"/>
</dbReference>
<dbReference type="AlphaFoldDB" id="A0A845DYC8"/>
<evidence type="ECO:0000313" key="3">
    <source>
        <dbReference type="Proteomes" id="UP000460949"/>
    </source>
</evidence>
<evidence type="ECO:0000256" key="1">
    <source>
        <dbReference type="SAM" id="Phobius"/>
    </source>
</evidence>
<evidence type="ECO:0000313" key="2">
    <source>
        <dbReference type="EMBL" id="MYL22048.1"/>
    </source>
</evidence>
<accession>A0A845DYC8</accession>
<keyword evidence="1" id="KW-0812">Transmembrane</keyword>
<dbReference type="Proteomes" id="UP000460949">
    <property type="component" value="Unassembled WGS sequence"/>
</dbReference>
<protein>
    <submittedName>
        <fullName evidence="2">Uncharacterized protein</fullName>
    </submittedName>
</protein>
<feature type="transmembrane region" description="Helical" evidence="1">
    <location>
        <begin position="12"/>
        <end position="32"/>
    </location>
</feature>
<reference evidence="2 3" key="1">
    <citation type="submission" date="2019-11" db="EMBL/GenBank/DDBJ databases">
        <title>Genome sequences of 17 halophilic strains isolated from different environments.</title>
        <authorList>
            <person name="Furrow R.E."/>
        </authorList>
    </citation>
    <scope>NUCLEOTIDE SEQUENCE [LARGE SCALE GENOMIC DNA]</scope>
    <source>
        <strain evidence="2 3">22511_23_Filter</strain>
    </source>
</reference>
<proteinExistence type="predicted"/>
<name>A0A845DYC8_9BACI</name>
<organism evidence="2 3">
    <name type="scientific">Halobacillus litoralis</name>
    <dbReference type="NCBI Taxonomy" id="45668"/>
    <lineage>
        <taxon>Bacteria</taxon>
        <taxon>Bacillati</taxon>
        <taxon>Bacillota</taxon>
        <taxon>Bacilli</taxon>
        <taxon>Bacillales</taxon>
        <taxon>Bacillaceae</taxon>
        <taxon>Halobacillus</taxon>
    </lineage>
</organism>
<gene>
    <name evidence="2" type="ORF">GLW04_19420</name>
</gene>
<keyword evidence="1" id="KW-1133">Transmembrane helix</keyword>
<sequence length="53" mass="6215">MKKILKNITKVLLTVMCSILILIGFTFAYLIYQDLKFDEDNYEEPTAEENVNK</sequence>
<dbReference type="EMBL" id="WMET01000012">
    <property type="protein sequence ID" value="MYL22048.1"/>
    <property type="molecule type" value="Genomic_DNA"/>
</dbReference>
<comment type="caution">
    <text evidence="2">The sequence shown here is derived from an EMBL/GenBank/DDBJ whole genome shotgun (WGS) entry which is preliminary data.</text>
</comment>